<dbReference type="Proteomes" id="UP000619788">
    <property type="component" value="Unassembled WGS sequence"/>
</dbReference>
<gene>
    <name evidence="3" type="ORF">Psi01_80470</name>
</gene>
<dbReference type="InterPro" id="IPR006442">
    <property type="entry name" value="Antitoxin_Phd/YefM"/>
</dbReference>
<organism evidence="3 4">
    <name type="scientific">Planobispora siamensis</name>
    <dbReference type="NCBI Taxonomy" id="936338"/>
    <lineage>
        <taxon>Bacteria</taxon>
        <taxon>Bacillati</taxon>
        <taxon>Actinomycetota</taxon>
        <taxon>Actinomycetes</taxon>
        <taxon>Streptosporangiales</taxon>
        <taxon>Streptosporangiaceae</taxon>
        <taxon>Planobispora</taxon>
    </lineage>
</organism>
<proteinExistence type="inferred from homology"/>
<dbReference type="EMBL" id="BOOJ01000083">
    <property type="protein sequence ID" value="GIH97417.1"/>
    <property type="molecule type" value="Genomic_DNA"/>
</dbReference>
<protein>
    <recommendedName>
        <fullName evidence="2">Antitoxin</fullName>
    </recommendedName>
</protein>
<evidence type="ECO:0000313" key="4">
    <source>
        <dbReference type="Proteomes" id="UP000619788"/>
    </source>
</evidence>
<dbReference type="InterPro" id="IPR036165">
    <property type="entry name" value="YefM-like_sf"/>
</dbReference>
<evidence type="ECO:0000313" key="3">
    <source>
        <dbReference type="EMBL" id="GIH97417.1"/>
    </source>
</evidence>
<comment type="caution">
    <text evidence="3">The sequence shown here is derived from an EMBL/GenBank/DDBJ whole genome shotgun (WGS) entry which is preliminary data.</text>
</comment>
<accession>A0A8J3SNF1</accession>
<dbReference type="AlphaFoldDB" id="A0A8J3SNF1"/>
<reference evidence="3 4" key="1">
    <citation type="submission" date="2021-01" db="EMBL/GenBank/DDBJ databases">
        <title>Whole genome shotgun sequence of Planobispora siamensis NBRC 107568.</title>
        <authorList>
            <person name="Komaki H."/>
            <person name="Tamura T."/>
        </authorList>
    </citation>
    <scope>NUCLEOTIDE SEQUENCE [LARGE SCALE GENOMIC DNA]</scope>
    <source>
        <strain evidence="3 4">NBRC 107568</strain>
    </source>
</reference>
<dbReference type="SUPFAM" id="SSF143120">
    <property type="entry name" value="YefM-like"/>
    <property type="match status" value="1"/>
</dbReference>
<evidence type="ECO:0000256" key="1">
    <source>
        <dbReference type="ARBA" id="ARBA00009981"/>
    </source>
</evidence>
<name>A0A8J3SNF1_9ACTN</name>
<evidence type="ECO:0000256" key="2">
    <source>
        <dbReference type="RuleBase" id="RU362080"/>
    </source>
</evidence>
<keyword evidence="4" id="KW-1185">Reference proteome</keyword>
<dbReference type="Pfam" id="PF02604">
    <property type="entry name" value="PhdYeFM_antitox"/>
    <property type="match status" value="1"/>
</dbReference>
<comment type="function">
    <text evidence="2">Antitoxin component of a type II toxin-antitoxin (TA) system.</text>
</comment>
<dbReference type="NCBIfam" id="TIGR01552">
    <property type="entry name" value="phd_fam"/>
    <property type="match status" value="1"/>
</dbReference>
<comment type="similarity">
    <text evidence="1 2">Belongs to the phD/YefM antitoxin family.</text>
</comment>
<sequence>MTNETLGIVEARKRLGPLVARAVHGHQPTTITRSDEERAVLISEEEYEELLRLRREREIASVAAAIAARKRGELPMHGYSSPEELYADLGLPVSGERS</sequence>
<dbReference type="Gene3D" id="3.40.1620.10">
    <property type="entry name" value="YefM-like domain"/>
    <property type="match status" value="1"/>
</dbReference>
<dbReference type="RefSeq" id="WP_204069418.1">
    <property type="nucleotide sequence ID" value="NZ_BOOJ01000083.1"/>
</dbReference>